<dbReference type="STRING" id="56484.A0A1Y2FSI7"/>
<keyword evidence="3 7" id="KW-0808">Transferase</keyword>
<evidence type="ECO:0000256" key="1">
    <source>
        <dbReference type="ARBA" id="ARBA00007677"/>
    </source>
</evidence>
<dbReference type="PANTHER" id="PTHR31121:SF2">
    <property type="entry name" value="MANNOSYLTRANSFERASE KTR5-RELATED"/>
    <property type="match status" value="1"/>
</dbReference>
<dbReference type="EMBL" id="MCFI01000003">
    <property type="protein sequence ID" value="ORY86274.1"/>
    <property type="molecule type" value="Genomic_DNA"/>
</dbReference>
<evidence type="ECO:0000313" key="8">
    <source>
        <dbReference type="Proteomes" id="UP000193685"/>
    </source>
</evidence>
<evidence type="ECO:0000256" key="5">
    <source>
        <dbReference type="SAM" id="MobiDB-lite"/>
    </source>
</evidence>
<evidence type="ECO:0000256" key="4">
    <source>
        <dbReference type="PIRSR" id="PIRSR018153-1"/>
    </source>
</evidence>
<keyword evidence="6" id="KW-1133">Transmembrane helix</keyword>
<dbReference type="PIRSF" id="PIRSF018153">
    <property type="entry name" value="Glyco_trans_15"/>
    <property type="match status" value="1"/>
</dbReference>
<dbReference type="Pfam" id="PF01793">
    <property type="entry name" value="Glyco_transf_15"/>
    <property type="match status" value="1"/>
</dbReference>
<keyword evidence="6" id="KW-0472">Membrane</keyword>
<dbReference type="GeneID" id="63788471"/>
<accession>A0A1Y2FSI7</accession>
<dbReference type="GO" id="GO:0016020">
    <property type="term" value="C:membrane"/>
    <property type="evidence" value="ECO:0007669"/>
    <property type="project" value="InterPro"/>
</dbReference>
<keyword evidence="2" id="KW-0328">Glycosyltransferase</keyword>
<feature type="active site" description="Nucleophile" evidence="4">
    <location>
        <position position="335"/>
    </location>
</feature>
<dbReference type="OMA" id="YQHSTIQ"/>
<feature type="compositionally biased region" description="Basic and acidic residues" evidence="5">
    <location>
        <begin position="300"/>
        <end position="316"/>
    </location>
</feature>
<evidence type="ECO:0000256" key="6">
    <source>
        <dbReference type="SAM" id="Phobius"/>
    </source>
</evidence>
<dbReference type="Gene3D" id="3.90.550.10">
    <property type="entry name" value="Spore Coat Polysaccharide Biosynthesis Protein SpsA, Chain A"/>
    <property type="match status" value="1"/>
</dbReference>
<keyword evidence="6" id="KW-0812">Transmembrane</keyword>
<name>A0A1Y2FSI7_PROLT</name>
<dbReference type="GO" id="GO:0000032">
    <property type="term" value="P:cell wall mannoprotein biosynthetic process"/>
    <property type="evidence" value="ECO:0007669"/>
    <property type="project" value="TreeGrafter"/>
</dbReference>
<dbReference type="GO" id="GO:0000026">
    <property type="term" value="F:alpha-1,2-mannosyltransferase activity"/>
    <property type="evidence" value="ECO:0007669"/>
    <property type="project" value="TreeGrafter"/>
</dbReference>
<dbReference type="GO" id="GO:0005794">
    <property type="term" value="C:Golgi apparatus"/>
    <property type="evidence" value="ECO:0007669"/>
    <property type="project" value="TreeGrafter"/>
</dbReference>
<dbReference type="PANTHER" id="PTHR31121">
    <property type="entry name" value="ALPHA-1,2 MANNOSYLTRANSFERASE KTR1"/>
    <property type="match status" value="1"/>
</dbReference>
<proteinExistence type="inferred from homology"/>
<protein>
    <submittedName>
        <fullName evidence="7">Nucleotide-diphospho-sugar transferase</fullName>
    </submittedName>
</protein>
<reference evidence="7 8" key="1">
    <citation type="submission" date="2016-07" db="EMBL/GenBank/DDBJ databases">
        <title>Pervasive Adenine N6-methylation of Active Genes in Fungi.</title>
        <authorList>
            <consortium name="DOE Joint Genome Institute"/>
            <person name="Mondo S.J."/>
            <person name="Dannebaum R.O."/>
            <person name="Kuo R.C."/>
            <person name="Labutti K."/>
            <person name="Haridas S."/>
            <person name="Kuo A."/>
            <person name="Salamov A."/>
            <person name="Ahrendt S.R."/>
            <person name="Lipzen A."/>
            <person name="Sullivan W."/>
            <person name="Andreopoulos W.B."/>
            <person name="Clum A."/>
            <person name="Lindquist E."/>
            <person name="Daum C."/>
            <person name="Ramamoorthy G.K."/>
            <person name="Gryganskyi A."/>
            <person name="Culley D."/>
            <person name="Magnuson J.K."/>
            <person name="James T.Y."/>
            <person name="O'Malley M.A."/>
            <person name="Stajich J.E."/>
            <person name="Spatafora J.W."/>
            <person name="Visel A."/>
            <person name="Grigoriev I.V."/>
        </authorList>
    </citation>
    <scope>NUCLEOTIDE SEQUENCE [LARGE SCALE GENOMIC DNA]</scope>
    <source>
        <strain evidence="7 8">12-1054</strain>
    </source>
</reference>
<comment type="caution">
    <text evidence="7">The sequence shown here is derived from an EMBL/GenBank/DDBJ whole genome shotgun (WGS) entry which is preliminary data.</text>
</comment>
<evidence type="ECO:0000256" key="2">
    <source>
        <dbReference type="ARBA" id="ARBA00022676"/>
    </source>
</evidence>
<dbReference type="AlphaFoldDB" id="A0A1Y2FSI7"/>
<evidence type="ECO:0000256" key="3">
    <source>
        <dbReference type="ARBA" id="ARBA00022679"/>
    </source>
</evidence>
<gene>
    <name evidence="7" type="ORF">BCR37DRAFT_401944</name>
</gene>
<feature type="region of interest" description="Disordered" evidence="5">
    <location>
        <begin position="286"/>
        <end position="316"/>
    </location>
</feature>
<sequence length="490" mass="56283">MLHAPKQSSLPADLKRVSSAQFKAFQQVHIRRIGRIRLWLLSLIASLITTVVVICLLRKEHTWQGHERQMNTTMDAPFLQGCGDPIAAAAKYPREDAAFVILARNSELENVLHSMSSLEIHFNQWFEYPYVFLNNEPFSDAFKAGVRQATNAKMSFGQVNASMWGFPAWADQRKYKEAIAQQGDRAIMYGGLESYHHMCRFFSGFFFNHPLVKDLEYYWRVEPDVTFFCDLTYDPFRMMKQQGKVYGFVIAIKELVETVPNMFRYASAWKRKHSIKDTSLWPFMLKERPKKPSPPTETPATKEKPDPLSGEQKEISPDRMEGDAYNMCHFWSNFEIARVDFFQSDAYTSFFQEMDKSGGFWLERWGDAPIHTLGAALLLEADQVHYFRDIGYQHTDIMHCPANAPKQGKRPPTVPLAFKEPEPAATKAPADNAKKEALKIEREQLPASWDRPKSGGSGCRCTCPHGFEEVEWKDGTCMNEWAQIMGGWLD</sequence>
<dbReference type="SUPFAM" id="SSF53448">
    <property type="entry name" value="Nucleotide-diphospho-sugar transferases"/>
    <property type="match status" value="1"/>
</dbReference>
<keyword evidence="8" id="KW-1185">Reference proteome</keyword>
<dbReference type="InterPro" id="IPR002685">
    <property type="entry name" value="Glyco_trans_15"/>
</dbReference>
<feature type="transmembrane region" description="Helical" evidence="6">
    <location>
        <begin position="38"/>
        <end position="57"/>
    </location>
</feature>
<dbReference type="InterPro" id="IPR029044">
    <property type="entry name" value="Nucleotide-diphossugar_trans"/>
</dbReference>
<evidence type="ECO:0000313" key="7">
    <source>
        <dbReference type="EMBL" id="ORY86274.1"/>
    </source>
</evidence>
<dbReference type="GO" id="GO:0006487">
    <property type="term" value="P:protein N-linked glycosylation"/>
    <property type="evidence" value="ECO:0007669"/>
    <property type="project" value="TreeGrafter"/>
</dbReference>
<dbReference type="RefSeq" id="XP_040727456.1">
    <property type="nucleotide sequence ID" value="XM_040871872.1"/>
</dbReference>
<comment type="similarity">
    <text evidence="1">Belongs to the glycosyltransferase 15 family.</text>
</comment>
<dbReference type="Proteomes" id="UP000193685">
    <property type="component" value="Unassembled WGS sequence"/>
</dbReference>
<organism evidence="7 8">
    <name type="scientific">Protomyces lactucae-debilis</name>
    <dbReference type="NCBI Taxonomy" id="2754530"/>
    <lineage>
        <taxon>Eukaryota</taxon>
        <taxon>Fungi</taxon>
        <taxon>Dikarya</taxon>
        <taxon>Ascomycota</taxon>
        <taxon>Taphrinomycotina</taxon>
        <taxon>Taphrinomycetes</taxon>
        <taxon>Taphrinales</taxon>
        <taxon>Protomycetaceae</taxon>
        <taxon>Protomyces</taxon>
    </lineage>
</organism>
<dbReference type="OrthoDB" id="439943at2759"/>